<dbReference type="SUPFAM" id="SSF54236">
    <property type="entry name" value="Ubiquitin-like"/>
    <property type="match status" value="1"/>
</dbReference>
<protein>
    <submittedName>
        <fullName evidence="3">(wild Malaysian banana) hypothetical protein</fullName>
    </submittedName>
</protein>
<feature type="domain" description="SNRNP25 ubiquitin-like" evidence="2">
    <location>
        <begin position="84"/>
        <end position="155"/>
    </location>
</feature>
<evidence type="ECO:0000313" key="4">
    <source>
        <dbReference type="EnsemblPlants" id="Ma01_p00400.1"/>
    </source>
</evidence>
<dbReference type="PANTHER" id="PTHR14942">
    <property type="entry name" value="U11/U12 SMALL NUCLEAR RIBONUCLEOPROTEIN 25 KDA PROTEIN"/>
    <property type="match status" value="1"/>
</dbReference>
<dbReference type="Proteomes" id="UP000012960">
    <property type="component" value="Unplaced"/>
</dbReference>
<dbReference type="OMA" id="SSCEKRD"/>
<dbReference type="EnsemblPlants" id="Ma01_t00400.1">
    <property type="protein sequence ID" value="Ma01_p00400.1"/>
    <property type="gene ID" value="Ma01_g00400"/>
</dbReference>
<dbReference type="InterPro" id="IPR029071">
    <property type="entry name" value="Ubiquitin-like_domsf"/>
</dbReference>
<proteinExistence type="predicted"/>
<dbReference type="AlphaFoldDB" id="A0A804HNQ0"/>
<dbReference type="Gene3D" id="3.10.20.90">
    <property type="entry name" value="Phosphatidylinositol 3-kinase Catalytic Subunit, Chain A, domain 1"/>
    <property type="match status" value="1"/>
</dbReference>
<dbReference type="Pfam" id="PF18036">
    <property type="entry name" value="Ubiquitin_4"/>
    <property type="match status" value="1"/>
</dbReference>
<reference evidence="4" key="2">
    <citation type="submission" date="2021-05" db="UniProtKB">
        <authorList>
            <consortium name="EnsemblPlants"/>
        </authorList>
    </citation>
    <scope>IDENTIFICATION</scope>
    <source>
        <strain evidence="4">subsp. malaccensis</strain>
    </source>
</reference>
<accession>A0A804HNQ0</accession>
<evidence type="ECO:0000259" key="2">
    <source>
        <dbReference type="Pfam" id="PF18036"/>
    </source>
</evidence>
<dbReference type="GO" id="GO:0000398">
    <property type="term" value="P:mRNA splicing, via spliceosome"/>
    <property type="evidence" value="ECO:0007669"/>
    <property type="project" value="InterPro"/>
</dbReference>
<dbReference type="InParanoid" id="A0A804HNQ0"/>
<dbReference type="InterPro" id="IPR039690">
    <property type="entry name" value="SNRNP25"/>
</dbReference>
<dbReference type="FunCoup" id="A0A804HNQ0">
    <property type="interactions" value="2666"/>
</dbReference>
<keyword evidence="5" id="KW-1185">Reference proteome</keyword>
<dbReference type="CDD" id="cd17058">
    <property type="entry name" value="Ubl_SNRNP25"/>
    <property type="match status" value="1"/>
</dbReference>
<dbReference type="PANTHER" id="PTHR14942:SF9">
    <property type="entry name" value="OS02G0188500 PROTEIN"/>
    <property type="match status" value="1"/>
</dbReference>
<evidence type="ECO:0000313" key="3">
    <source>
        <dbReference type="EMBL" id="CAG1858138.1"/>
    </source>
</evidence>
<organism evidence="4 5">
    <name type="scientific">Musa acuminata subsp. malaccensis</name>
    <name type="common">Wild banana</name>
    <name type="synonym">Musa malaccensis</name>
    <dbReference type="NCBI Taxonomy" id="214687"/>
    <lineage>
        <taxon>Eukaryota</taxon>
        <taxon>Viridiplantae</taxon>
        <taxon>Streptophyta</taxon>
        <taxon>Embryophyta</taxon>
        <taxon>Tracheophyta</taxon>
        <taxon>Spermatophyta</taxon>
        <taxon>Magnoliopsida</taxon>
        <taxon>Liliopsida</taxon>
        <taxon>Zingiberales</taxon>
        <taxon>Musaceae</taxon>
        <taxon>Musa</taxon>
    </lineage>
</organism>
<feature type="region of interest" description="Disordered" evidence="1">
    <location>
        <begin position="184"/>
        <end position="203"/>
    </location>
</feature>
<evidence type="ECO:0000256" key="1">
    <source>
        <dbReference type="SAM" id="MobiDB-lite"/>
    </source>
</evidence>
<dbReference type="InterPro" id="IPR040610">
    <property type="entry name" value="SNRNP25_ubiquitin"/>
</dbReference>
<dbReference type="EMBL" id="HG996466">
    <property type="protein sequence ID" value="CAG1858138.1"/>
    <property type="molecule type" value="Genomic_DNA"/>
</dbReference>
<evidence type="ECO:0000313" key="5">
    <source>
        <dbReference type="Proteomes" id="UP000012960"/>
    </source>
</evidence>
<name>A0A804HNQ0_MUSAM</name>
<gene>
    <name evidence="3" type="ORF">GSMUA_284330.1</name>
</gene>
<sequence length="254" mass="29013">MVCDAKRRRVRLLQPSASALHLDAASPFADGSFSYFRLPADPLLRLSVLKLDGSSFGSHSVLVNPFSSDALVNLVNLPIDSRADAQVARTARVRELKEAVECLFSRPSKDATTSWSHVWGHFCLCYNEHRLTDDKSYLRNFGIKDGDQLHFIRHLSFDHRPSKGRRPINHGTDMEQHRMSFTGSKVHDEVEENDKDRDHNGVGSTEYVDVQYALDDNDNQIRCTEFKFGHLFRGWFSYSRLRTLQNHGADSFQT</sequence>
<reference evidence="3" key="1">
    <citation type="submission" date="2021-03" db="EMBL/GenBank/DDBJ databases">
        <authorList>
            <consortium name="Genoscope - CEA"/>
            <person name="William W."/>
        </authorList>
    </citation>
    <scope>NUCLEOTIDE SEQUENCE</scope>
    <source>
        <strain evidence="3">Doubled-haploid Pahang</strain>
    </source>
</reference>
<dbReference type="Gramene" id="Ma01_t00400.1">
    <property type="protein sequence ID" value="Ma01_p00400.1"/>
    <property type="gene ID" value="Ma01_g00400"/>
</dbReference>